<dbReference type="GO" id="GO:0016758">
    <property type="term" value="F:hexosyltransferase activity"/>
    <property type="evidence" value="ECO:0007669"/>
    <property type="project" value="TreeGrafter"/>
</dbReference>
<organism evidence="5 6">
    <name type="scientific">Nocardioides mangrovicus</name>
    <dbReference type="NCBI Taxonomy" id="2478913"/>
    <lineage>
        <taxon>Bacteria</taxon>
        <taxon>Bacillati</taxon>
        <taxon>Actinomycetota</taxon>
        <taxon>Actinomycetes</taxon>
        <taxon>Propionibacteriales</taxon>
        <taxon>Nocardioidaceae</taxon>
        <taxon>Nocardioides</taxon>
    </lineage>
</organism>
<dbReference type="SUPFAM" id="SSF53756">
    <property type="entry name" value="UDP-Glycosyltransferase/glycogen phosphorylase"/>
    <property type="match status" value="1"/>
</dbReference>
<feature type="domain" description="Glycosyl transferase family 1" evidence="3">
    <location>
        <begin position="225"/>
        <end position="322"/>
    </location>
</feature>
<dbReference type="PANTHER" id="PTHR45947">
    <property type="entry name" value="SULFOQUINOVOSYL TRANSFERASE SQD2"/>
    <property type="match status" value="1"/>
</dbReference>
<feature type="domain" description="Glycosyltransferase subfamily 4-like N-terminal" evidence="4">
    <location>
        <begin position="20"/>
        <end position="158"/>
    </location>
</feature>
<evidence type="ECO:0000256" key="2">
    <source>
        <dbReference type="ARBA" id="ARBA00022679"/>
    </source>
</evidence>
<evidence type="ECO:0000259" key="4">
    <source>
        <dbReference type="Pfam" id="PF13439"/>
    </source>
</evidence>
<dbReference type="PANTHER" id="PTHR45947:SF3">
    <property type="entry name" value="SULFOQUINOVOSYL TRANSFERASE SQD2"/>
    <property type="match status" value="1"/>
</dbReference>
<reference evidence="5 6" key="1">
    <citation type="submission" date="2018-10" db="EMBL/GenBank/DDBJ databases">
        <title>Marmoricola sp. 4Q3S-7 whole genome shotgun sequence.</title>
        <authorList>
            <person name="Li F."/>
        </authorList>
    </citation>
    <scope>NUCLEOTIDE SEQUENCE [LARGE SCALE GENOMIC DNA]</scope>
    <source>
        <strain evidence="5 6">4Q3S-7</strain>
    </source>
</reference>
<dbReference type="Gene3D" id="3.40.50.2000">
    <property type="entry name" value="Glycogen Phosphorylase B"/>
    <property type="match status" value="2"/>
</dbReference>
<dbReference type="GO" id="GO:1901137">
    <property type="term" value="P:carbohydrate derivative biosynthetic process"/>
    <property type="evidence" value="ECO:0007669"/>
    <property type="project" value="UniProtKB-ARBA"/>
</dbReference>
<dbReference type="InterPro" id="IPR028098">
    <property type="entry name" value="Glyco_trans_4-like_N"/>
</dbReference>
<comment type="caution">
    <text evidence="5">The sequence shown here is derived from an EMBL/GenBank/DDBJ whole genome shotgun (WGS) entry which is preliminary data.</text>
</comment>
<dbReference type="Pfam" id="PF00534">
    <property type="entry name" value="Glycos_transf_1"/>
    <property type="match status" value="1"/>
</dbReference>
<sequence length="353" mass="37243">MGFVRAAVVTGAFPPSQRAVATSVKHVVDAGWRCGHELLVVAPGTPLGPASYRGVRVARPRAADSTAIARELRAFEPDVVHVADPRLLGAATMRAARAVGVPVVASQHSIGSDRWGEWWSTIADSGADLTLATCRAARDALTGAGVAASLWAPGVDADVFTPTMRVPELAQRFSRGGDLVVCHVGDVASPHVLRRLADVASLPGVRLVVARSGAAADRYRSALPQAKVLGDMSGVELAHVVASCDVLVQPRKKELDCHAVRRALAAGVPVVGMTAGGVGDVVAHEANGLLTDPRERHGLRESVRRLREDRDLVARLASRARDSVADRSWQVAVTELAETHWNALRPAAIRHSG</sequence>
<evidence type="ECO:0000256" key="1">
    <source>
        <dbReference type="ARBA" id="ARBA00022676"/>
    </source>
</evidence>
<dbReference type="Pfam" id="PF13439">
    <property type="entry name" value="Glyco_transf_4"/>
    <property type="match status" value="1"/>
</dbReference>
<protein>
    <submittedName>
        <fullName evidence="5">Glycosyltransferase</fullName>
    </submittedName>
</protein>
<dbReference type="Proteomes" id="UP000281708">
    <property type="component" value="Unassembled WGS sequence"/>
</dbReference>
<dbReference type="AlphaFoldDB" id="A0A3L8P4F0"/>
<evidence type="ECO:0000259" key="3">
    <source>
        <dbReference type="Pfam" id="PF00534"/>
    </source>
</evidence>
<dbReference type="InterPro" id="IPR001296">
    <property type="entry name" value="Glyco_trans_1"/>
</dbReference>
<evidence type="ECO:0000313" key="6">
    <source>
        <dbReference type="Proteomes" id="UP000281708"/>
    </source>
</evidence>
<accession>A0A3L8P4F0</accession>
<dbReference type="EMBL" id="RDBE01000006">
    <property type="protein sequence ID" value="RLV50001.1"/>
    <property type="molecule type" value="Genomic_DNA"/>
</dbReference>
<keyword evidence="1" id="KW-0328">Glycosyltransferase</keyword>
<dbReference type="InterPro" id="IPR050194">
    <property type="entry name" value="Glycosyltransferase_grp1"/>
</dbReference>
<gene>
    <name evidence="5" type="ORF">D9V37_09025</name>
</gene>
<proteinExistence type="predicted"/>
<name>A0A3L8P4F0_9ACTN</name>
<keyword evidence="6" id="KW-1185">Reference proteome</keyword>
<keyword evidence="2 5" id="KW-0808">Transferase</keyword>
<evidence type="ECO:0000313" key="5">
    <source>
        <dbReference type="EMBL" id="RLV50001.1"/>
    </source>
</evidence>